<dbReference type="AlphaFoldDB" id="A0AAN9B8N4"/>
<proteinExistence type="predicted"/>
<name>A0AAN9B8N4_9CAEN</name>
<feature type="domain" description="Methyltransferase FkbM" evidence="2">
    <location>
        <begin position="448"/>
        <end position="595"/>
    </location>
</feature>
<keyword evidence="1" id="KW-1133">Transmembrane helix</keyword>
<reference evidence="3 4" key="1">
    <citation type="submission" date="2024-02" db="EMBL/GenBank/DDBJ databases">
        <title>Chromosome-scale genome assembly of the rough periwinkle Littorina saxatilis.</title>
        <authorList>
            <person name="De Jode A."/>
            <person name="Faria R."/>
            <person name="Formenti G."/>
            <person name="Sims Y."/>
            <person name="Smith T.P."/>
            <person name="Tracey A."/>
            <person name="Wood J.M.D."/>
            <person name="Zagrodzka Z.B."/>
            <person name="Johannesson K."/>
            <person name="Butlin R.K."/>
            <person name="Leder E.H."/>
        </authorList>
    </citation>
    <scope>NUCLEOTIDE SEQUENCE [LARGE SCALE GENOMIC DNA]</scope>
    <source>
        <strain evidence="3">Snail1</strain>
        <tissue evidence="3">Muscle</tissue>
    </source>
</reference>
<evidence type="ECO:0000313" key="3">
    <source>
        <dbReference type="EMBL" id="KAK7100942.1"/>
    </source>
</evidence>
<sequence length="634" mass="71353">MERWSSSCTKRQCCLLVVFIIISIALVCVLSLKMVYHAMITRHHVNHQDGARTGGHTAKRYNDFLDPALLSIQRMFYSGRLLSPGGPPHVMRGSQVTNSPRSFLVANVTVFSATSEAVGPDTCVPFRVSESHNLTICLYDRKVDQMISSYIRDFGVWEKELVRGMLGVLAADEEERRKDRGSGVETRRAVMDIVDTDEEERRKGRGGGVVKGRTVSGTHSVKDMVDIDDEERRKDSGGRVLKRSAVSSVVGMVDIDKEERRKDSGGRVLKRSAVSSVVGMVDIDKEERRKDSGGRVLKRSAVSSVVGMVDIDEEGRTKGNAGPLVKAFKLERNGRSVRDTMDMVDIGKEERRKISTNPLAKASKVERNRRRMRNILNMVDIGEEERGKDNTRFKVQRQKVEQHWRSVRDMMNMVNEEDKRNRSTDPLWKRAKMERNGRRARDIMSVVDIGCNVGVYTLSAANAGHPVLAVDPVTSNLQLLTTSLRLNNLTSRVTVLHNAVAHRPGPLTIYLNLGNIGGSSVSVKKSSKGHNNTVWGVCLNHLVLHVPTQRVFLKLDIEGWEERALRCAGEFFQQLDVRHVLMEWLFYRKYAGGQAIVAFMVRNGLLPYADFTQTAVLNPQSAYDWPDNVLWVKR</sequence>
<feature type="transmembrane region" description="Helical" evidence="1">
    <location>
        <begin position="12"/>
        <end position="36"/>
    </location>
</feature>
<evidence type="ECO:0000259" key="2">
    <source>
        <dbReference type="Pfam" id="PF05050"/>
    </source>
</evidence>
<dbReference type="Pfam" id="PF05050">
    <property type="entry name" value="Methyltransf_21"/>
    <property type="match status" value="1"/>
</dbReference>
<dbReference type="InterPro" id="IPR052514">
    <property type="entry name" value="SAM-dependent_MTase"/>
</dbReference>
<evidence type="ECO:0000313" key="4">
    <source>
        <dbReference type="Proteomes" id="UP001374579"/>
    </source>
</evidence>
<evidence type="ECO:0000256" key="1">
    <source>
        <dbReference type="SAM" id="Phobius"/>
    </source>
</evidence>
<keyword evidence="1" id="KW-0472">Membrane</keyword>
<organism evidence="3 4">
    <name type="scientific">Littorina saxatilis</name>
    <dbReference type="NCBI Taxonomy" id="31220"/>
    <lineage>
        <taxon>Eukaryota</taxon>
        <taxon>Metazoa</taxon>
        <taxon>Spiralia</taxon>
        <taxon>Lophotrochozoa</taxon>
        <taxon>Mollusca</taxon>
        <taxon>Gastropoda</taxon>
        <taxon>Caenogastropoda</taxon>
        <taxon>Littorinimorpha</taxon>
        <taxon>Littorinoidea</taxon>
        <taxon>Littorinidae</taxon>
        <taxon>Littorina</taxon>
    </lineage>
</organism>
<dbReference type="Proteomes" id="UP001374579">
    <property type="component" value="Unassembled WGS sequence"/>
</dbReference>
<dbReference type="NCBIfam" id="TIGR01444">
    <property type="entry name" value="fkbM_fam"/>
    <property type="match status" value="1"/>
</dbReference>
<accession>A0AAN9B8N4</accession>
<dbReference type="PANTHER" id="PTHR34203">
    <property type="entry name" value="METHYLTRANSFERASE, FKBM FAMILY PROTEIN"/>
    <property type="match status" value="1"/>
</dbReference>
<dbReference type="PANTHER" id="PTHR34203:SF15">
    <property type="entry name" value="SLL1173 PROTEIN"/>
    <property type="match status" value="1"/>
</dbReference>
<dbReference type="EMBL" id="JBAMIC010000011">
    <property type="protein sequence ID" value="KAK7100942.1"/>
    <property type="molecule type" value="Genomic_DNA"/>
</dbReference>
<comment type="caution">
    <text evidence="3">The sequence shown here is derived from an EMBL/GenBank/DDBJ whole genome shotgun (WGS) entry which is preliminary data.</text>
</comment>
<gene>
    <name evidence="3" type="ORF">V1264_023803</name>
</gene>
<keyword evidence="1" id="KW-0812">Transmembrane</keyword>
<dbReference type="InterPro" id="IPR006342">
    <property type="entry name" value="FkbM_mtfrase"/>
</dbReference>
<keyword evidence="4" id="KW-1185">Reference proteome</keyword>
<dbReference type="SUPFAM" id="SSF53335">
    <property type="entry name" value="S-adenosyl-L-methionine-dependent methyltransferases"/>
    <property type="match status" value="1"/>
</dbReference>
<dbReference type="InterPro" id="IPR029063">
    <property type="entry name" value="SAM-dependent_MTases_sf"/>
</dbReference>
<dbReference type="Gene3D" id="3.40.50.150">
    <property type="entry name" value="Vaccinia Virus protein VP39"/>
    <property type="match status" value="1"/>
</dbReference>
<protein>
    <recommendedName>
        <fullName evidence="2">Methyltransferase FkbM domain-containing protein</fullName>
    </recommendedName>
</protein>